<proteinExistence type="predicted"/>
<keyword evidence="2" id="KW-1185">Reference proteome</keyword>
<reference evidence="1 2" key="1">
    <citation type="submission" date="2016-11" db="EMBL/GenBank/DDBJ databases">
        <authorList>
            <person name="Jaros S."/>
            <person name="Januszkiewicz K."/>
            <person name="Wedrychowicz H."/>
        </authorList>
    </citation>
    <scope>NUCLEOTIDE SEQUENCE [LARGE SCALE GENOMIC DNA]</scope>
    <source>
        <strain evidence="1">NCIMB 2154T</strain>
    </source>
</reference>
<name>A0A2H1E871_9FLAO</name>
<evidence type="ECO:0000313" key="1">
    <source>
        <dbReference type="EMBL" id="SFZ81435.1"/>
    </source>
</evidence>
<dbReference type="Proteomes" id="UP000231564">
    <property type="component" value="Chromosome MARIT"/>
</dbReference>
<dbReference type="EMBL" id="LT634361">
    <property type="protein sequence ID" value="SFZ81435.1"/>
    <property type="molecule type" value="Genomic_DNA"/>
</dbReference>
<sequence length="186" mass="21492">MKKQKQKAPIGTLLQNVKILILITILILLPQQTYSQIVSIDLQNQKTVLDRKATIDKAKFVENEKRLRIANTKLLEIIRKQDSAIQSLSSTNISKLETIKLQNIQILKLSQTVQRYTEMQLGYEEKKKRKLTSLFFKLRADYLPMTNQYLPSTGLTYFWRKVGGGIHIGFFKDRITYGAEIAISVF</sequence>
<organism evidence="1 2">
    <name type="scientific">Tenacibaculum maritimum NCIMB 2154</name>
    <dbReference type="NCBI Taxonomy" id="1349785"/>
    <lineage>
        <taxon>Bacteria</taxon>
        <taxon>Pseudomonadati</taxon>
        <taxon>Bacteroidota</taxon>
        <taxon>Flavobacteriia</taxon>
        <taxon>Flavobacteriales</taxon>
        <taxon>Flavobacteriaceae</taxon>
        <taxon>Tenacibaculum</taxon>
    </lineage>
</organism>
<protein>
    <submittedName>
        <fullName evidence="1">Uncharacterized protein</fullName>
    </submittedName>
</protein>
<evidence type="ECO:0000313" key="2">
    <source>
        <dbReference type="Proteomes" id="UP000231564"/>
    </source>
</evidence>
<gene>
    <name evidence="1" type="ORF">MARIT_1105</name>
</gene>
<dbReference type="KEGG" id="tmar:MARIT_1105"/>
<dbReference type="AlphaFoldDB" id="A0A2H1E871"/>
<accession>A0A2H1E871</accession>